<feature type="transmembrane region" description="Helical" evidence="1">
    <location>
        <begin position="21"/>
        <end position="48"/>
    </location>
</feature>
<dbReference type="Pfam" id="PF13796">
    <property type="entry name" value="Sensor"/>
    <property type="match status" value="1"/>
</dbReference>
<dbReference type="InterPro" id="IPR025828">
    <property type="entry name" value="Put_sensor_dom"/>
</dbReference>
<keyword evidence="1" id="KW-0812">Transmembrane</keyword>
<feature type="transmembrane region" description="Helical" evidence="1">
    <location>
        <begin position="115"/>
        <end position="135"/>
    </location>
</feature>
<reference evidence="3 4" key="1">
    <citation type="submission" date="2019-01" db="EMBL/GenBank/DDBJ databases">
        <title>Complete genome sequence of Cohnella hallensis HS21 isolated from Korean fir (Abies koreana) rhizospheric soil.</title>
        <authorList>
            <person name="Jiang L."/>
            <person name="Kang S.W."/>
            <person name="Kim S."/>
            <person name="Jung J."/>
            <person name="Kim C.Y."/>
            <person name="Kim D.H."/>
            <person name="Kim S.W."/>
            <person name="Lee J."/>
        </authorList>
    </citation>
    <scope>NUCLEOTIDE SEQUENCE [LARGE SCALE GENOMIC DNA]</scope>
    <source>
        <strain evidence="3 4">HS21</strain>
    </source>
</reference>
<sequence length="226" mass="25504">MKLKKALKAWKILIGSLPRRIIIFVIAIAGLCVGLSLAVFVVGLPLLAGTLIWCHRMLRIENRLISDYENREADSIQHQTLEEGMSLKAVAGDERLKSWRGWLEVLGDIQQYRNLAYGIIQLPIGILSFVFAILIPAVAIGLMLSPLAEVISSKFFSFHLFDKEWLMNVAFPNWSNLQRSWFTAGIGLALFVTVPFLLRKLGGYYASWIYWISGTHRITKSSEPVV</sequence>
<dbReference type="Proteomes" id="UP000289856">
    <property type="component" value="Chromosome"/>
</dbReference>
<gene>
    <name evidence="3" type="ORF">KCTCHS21_44580</name>
</gene>
<evidence type="ECO:0000259" key="2">
    <source>
        <dbReference type="Pfam" id="PF13796"/>
    </source>
</evidence>
<proteinExistence type="predicted"/>
<organism evidence="3 4">
    <name type="scientific">Cohnella abietis</name>
    <dbReference type="NCBI Taxonomy" id="2507935"/>
    <lineage>
        <taxon>Bacteria</taxon>
        <taxon>Bacillati</taxon>
        <taxon>Bacillota</taxon>
        <taxon>Bacilli</taxon>
        <taxon>Bacillales</taxon>
        <taxon>Paenibacillaceae</taxon>
        <taxon>Cohnella</taxon>
    </lineage>
</organism>
<dbReference type="KEGG" id="cohn:KCTCHS21_44580"/>
<keyword evidence="4" id="KW-1185">Reference proteome</keyword>
<dbReference type="RefSeq" id="WP_130613413.1">
    <property type="nucleotide sequence ID" value="NZ_AP019400.1"/>
</dbReference>
<protein>
    <recommendedName>
        <fullName evidence="2">Putative sensor domain-containing protein</fullName>
    </recommendedName>
</protein>
<keyword evidence="1" id="KW-0472">Membrane</keyword>
<name>A0A3T1DAG6_9BACL</name>
<keyword evidence="1" id="KW-1133">Transmembrane helix</keyword>
<dbReference type="AlphaFoldDB" id="A0A3T1DAG6"/>
<feature type="transmembrane region" description="Helical" evidence="1">
    <location>
        <begin position="181"/>
        <end position="198"/>
    </location>
</feature>
<evidence type="ECO:0000256" key="1">
    <source>
        <dbReference type="SAM" id="Phobius"/>
    </source>
</evidence>
<evidence type="ECO:0000313" key="3">
    <source>
        <dbReference type="EMBL" id="BBI35059.1"/>
    </source>
</evidence>
<evidence type="ECO:0000313" key="4">
    <source>
        <dbReference type="Proteomes" id="UP000289856"/>
    </source>
</evidence>
<dbReference type="EMBL" id="AP019400">
    <property type="protein sequence ID" value="BBI35059.1"/>
    <property type="molecule type" value="Genomic_DNA"/>
</dbReference>
<dbReference type="OrthoDB" id="2601288at2"/>
<feature type="domain" description="Putative sensor" evidence="2">
    <location>
        <begin position="13"/>
        <end position="206"/>
    </location>
</feature>
<accession>A0A3T1DAG6</accession>